<accession>A0AAF0JTX6</accession>
<evidence type="ECO:0000313" key="2">
    <source>
        <dbReference type="Proteomes" id="UP001218895"/>
    </source>
</evidence>
<evidence type="ECO:0000313" key="1">
    <source>
        <dbReference type="EMBL" id="WFN36913.1"/>
    </source>
</evidence>
<reference evidence="1" key="1">
    <citation type="submission" date="2022-01" db="EMBL/GenBank/DDBJ databases">
        <title>Complete genome of Methanomicrobium antiquum DSM 21220.</title>
        <authorList>
            <person name="Chen S.-C."/>
            <person name="You Y.-T."/>
            <person name="Zhou Y.-Z."/>
            <person name="Lai M.-C."/>
        </authorList>
    </citation>
    <scope>NUCLEOTIDE SEQUENCE</scope>
    <source>
        <strain evidence="1">DSM 21220</strain>
    </source>
</reference>
<protein>
    <submittedName>
        <fullName evidence="1">Uncharacterized protein</fullName>
    </submittedName>
</protein>
<dbReference type="Proteomes" id="UP001218895">
    <property type="component" value="Chromosome"/>
</dbReference>
<dbReference type="InterPro" id="IPR011257">
    <property type="entry name" value="DNA_glycosylase"/>
</dbReference>
<name>A0AAF0JTX6_9EURY</name>
<dbReference type="SUPFAM" id="SSF48150">
    <property type="entry name" value="DNA-glycosylase"/>
    <property type="match status" value="1"/>
</dbReference>
<sequence length="214" mass="24986">MDSNLVKKYFFVKKIVIEEGYNDEIIWQKNIIFQQISESDFLREISWVILSSGMREKVISKYFPIISNCFYNWISAEKITINKISCLEEALKIFNHKKKIASIIAAAELIFKRGFDWFKNEIVKDPINKLKEFDFIGPITVFHLAKNIGLDVAKPDRHLVRIALNEGFDDVQEFCKKISKVSGDSVPVVDVVLWRYATIEPKYLDILKKIRFVT</sequence>
<gene>
    <name evidence="1" type="ORF">L1994_00510</name>
</gene>
<proteinExistence type="predicted"/>
<dbReference type="GO" id="GO:0006281">
    <property type="term" value="P:DNA repair"/>
    <property type="evidence" value="ECO:0007669"/>
    <property type="project" value="InterPro"/>
</dbReference>
<dbReference type="AlphaFoldDB" id="A0AAF0JTX6"/>
<dbReference type="RefSeq" id="WP_278099750.1">
    <property type="nucleotide sequence ID" value="NZ_CP091092.1"/>
</dbReference>
<keyword evidence="2" id="KW-1185">Reference proteome</keyword>
<dbReference type="KEGG" id="manq:L1994_00510"/>
<organism evidence="1 2">
    <name type="scientific">Methanomicrobium antiquum</name>
    <dbReference type="NCBI Taxonomy" id="487686"/>
    <lineage>
        <taxon>Archaea</taxon>
        <taxon>Methanobacteriati</taxon>
        <taxon>Methanobacteriota</taxon>
        <taxon>Stenosarchaea group</taxon>
        <taxon>Methanomicrobia</taxon>
        <taxon>Methanomicrobiales</taxon>
        <taxon>Methanomicrobiaceae</taxon>
        <taxon>Methanomicrobium</taxon>
    </lineage>
</organism>
<dbReference type="GO" id="GO:0003824">
    <property type="term" value="F:catalytic activity"/>
    <property type="evidence" value="ECO:0007669"/>
    <property type="project" value="InterPro"/>
</dbReference>
<dbReference type="EMBL" id="CP091092">
    <property type="protein sequence ID" value="WFN36913.1"/>
    <property type="molecule type" value="Genomic_DNA"/>
</dbReference>
<dbReference type="GeneID" id="79948832"/>